<sequence length="430" mass="45487">MKTFLPKRFFTRTLLMGLVFLLLGLSESFGQVFDGNYEYDDLLGIQSDTIDASASGTCEVNTIWATLLPTNDSLLIGVRNGNNGNAIFRFYIDTDQNAETGLKSDEFKNVNYPVGGAELIVQINVADGTILVYDSLLNLDDTTGIQGAIGNYSGIDGEFFEMLLPLNIFDICNPSSNGVINLAYYISFSGGSLTSAPCDTATINFEIGLGGEVLADQTICSGEFADTLKLSGQKGSVIRWEKSTDPSFSSPITIIKDTTFLLPEDIGVLTDTTYFRALVAGAEGICDDALELKSKPVVINITELPVCQILGISGSVCPGSSDKFIAPIGVDSVLWSVTGNVIFNGNKTNDTIYVDAGIICDSSYTISLTIWENGCSSTCDSVINVIDSTAPVGTAPAGVSGVDLCAADAISTYTFNAATVAGNYSDNCLG</sequence>
<reference evidence="1" key="1">
    <citation type="submission" date="2022-11" db="EMBL/GenBank/DDBJ databases">
        <title>Marilongibacter aestuarii gen. nov., sp. nov., isolated from tidal flat sediment.</title>
        <authorList>
            <person name="Jiayan W."/>
        </authorList>
    </citation>
    <scope>NUCLEOTIDE SEQUENCE</scope>
    <source>
        <strain evidence="1">Z1-6</strain>
    </source>
</reference>
<dbReference type="AlphaFoldDB" id="A0A9X3F854"/>
<dbReference type="RefSeq" id="WP_343334657.1">
    <property type="nucleotide sequence ID" value="NZ_JAPOHD010000051.1"/>
</dbReference>
<name>A0A9X3F854_9BACT</name>
<evidence type="ECO:0000313" key="2">
    <source>
        <dbReference type="Proteomes" id="UP001145087"/>
    </source>
</evidence>
<dbReference type="EMBL" id="JAPOHD010000051">
    <property type="protein sequence ID" value="MCY1722331.1"/>
    <property type="molecule type" value="Genomic_DNA"/>
</dbReference>
<protein>
    <submittedName>
        <fullName evidence="1">Uncharacterized protein</fullName>
    </submittedName>
</protein>
<evidence type="ECO:0000313" key="1">
    <source>
        <dbReference type="EMBL" id="MCY1722331.1"/>
    </source>
</evidence>
<comment type="caution">
    <text evidence="1">The sequence shown here is derived from an EMBL/GenBank/DDBJ whole genome shotgun (WGS) entry which is preliminary data.</text>
</comment>
<organism evidence="1 2">
    <name type="scientific">Draconibacterium aestuarii</name>
    <dbReference type="NCBI Taxonomy" id="2998507"/>
    <lineage>
        <taxon>Bacteria</taxon>
        <taxon>Pseudomonadati</taxon>
        <taxon>Bacteroidota</taxon>
        <taxon>Bacteroidia</taxon>
        <taxon>Marinilabiliales</taxon>
        <taxon>Prolixibacteraceae</taxon>
        <taxon>Draconibacterium</taxon>
    </lineage>
</organism>
<proteinExistence type="predicted"/>
<dbReference type="Proteomes" id="UP001145087">
    <property type="component" value="Unassembled WGS sequence"/>
</dbReference>
<keyword evidence="2" id="KW-1185">Reference proteome</keyword>
<feature type="non-terminal residue" evidence="1">
    <location>
        <position position="430"/>
    </location>
</feature>
<gene>
    <name evidence="1" type="ORF">OU798_18425</name>
</gene>
<accession>A0A9X3F854</accession>